<dbReference type="AlphaFoldDB" id="A0A139GV77"/>
<proteinExistence type="predicted"/>
<accession>A0A139GV77</accession>
<reference evidence="2 3" key="1">
    <citation type="submission" date="2015-07" db="EMBL/GenBank/DDBJ databases">
        <title>Comparative genomics of the Sigatoka disease complex on banana suggests a link between parallel evolutionary changes in Pseudocercospora fijiensis and Pseudocercospora eumusae and increased virulence on the banana host.</title>
        <authorList>
            <person name="Chang T.-C."/>
            <person name="Salvucci A."/>
            <person name="Crous P.W."/>
            <person name="Stergiopoulos I."/>
        </authorList>
    </citation>
    <scope>NUCLEOTIDE SEQUENCE [LARGE SCALE GENOMIC DNA]</scope>
    <source>
        <strain evidence="2 3">CBS 114824</strain>
    </source>
</reference>
<feature type="region of interest" description="Disordered" evidence="1">
    <location>
        <begin position="1"/>
        <end position="132"/>
    </location>
</feature>
<evidence type="ECO:0000313" key="2">
    <source>
        <dbReference type="EMBL" id="KXS94107.1"/>
    </source>
</evidence>
<dbReference type="Proteomes" id="UP000070133">
    <property type="component" value="Unassembled WGS sequence"/>
</dbReference>
<evidence type="ECO:0000256" key="1">
    <source>
        <dbReference type="SAM" id="MobiDB-lite"/>
    </source>
</evidence>
<sequence length="132" mass="13699">MSTSKSSSKSNSDGDGRVETSTSGPNAQASAKSRDEKGEEWISKSTSKLDENGSPITKKIFGRRDNEDNESGSSWTLLGSKSSRSRTVGDDDSMHGSDVAADVDASTGRDVHTKAGKASAGVKNGVAWSKAG</sequence>
<comment type="caution">
    <text evidence="2">The sequence shown here is derived from an EMBL/GenBank/DDBJ whole genome shotgun (WGS) entry which is preliminary data.</text>
</comment>
<protein>
    <submittedName>
        <fullName evidence="2">Uncharacterized protein</fullName>
    </submittedName>
</protein>
<gene>
    <name evidence="2" type="ORF">AC578_942</name>
</gene>
<evidence type="ECO:0000313" key="3">
    <source>
        <dbReference type="Proteomes" id="UP000070133"/>
    </source>
</evidence>
<name>A0A139GV77_9PEZI</name>
<keyword evidence="3" id="KW-1185">Reference proteome</keyword>
<feature type="compositionally biased region" description="Basic and acidic residues" evidence="1">
    <location>
        <begin position="32"/>
        <end position="51"/>
    </location>
</feature>
<feature type="compositionally biased region" description="Low complexity" evidence="1">
    <location>
        <begin position="1"/>
        <end position="11"/>
    </location>
</feature>
<feature type="compositionally biased region" description="Polar residues" evidence="1">
    <location>
        <begin position="19"/>
        <end position="31"/>
    </location>
</feature>
<feature type="compositionally biased region" description="Polar residues" evidence="1">
    <location>
        <begin position="71"/>
        <end position="86"/>
    </location>
</feature>
<dbReference type="OrthoDB" id="310895at2759"/>
<dbReference type="EMBL" id="LFZN01000326">
    <property type="protein sequence ID" value="KXS94107.1"/>
    <property type="molecule type" value="Genomic_DNA"/>
</dbReference>
<organism evidence="2 3">
    <name type="scientific">Pseudocercospora eumusae</name>
    <dbReference type="NCBI Taxonomy" id="321146"/>
    <lineage>
        <taxon>Eukaryota</taxon>
        <taxon>Fungi</taxon>
        <taxon>Dikarya</taxon>
        <taxon>Ascomycota</taxon>
        <taxon>Pezizomycotina</taxon>
        <taxon>Dothideomycetes</taxon>
        <taxon>Dothideomycetidae</taxon>
        <taxon>Mycosphaerellales</taxon>
        <taxon>Mycosphaerellaceae</taxon>
        <taxon>Pseudocercospora</taxon>
    </lineage>
</organism>